<feature type="compositionally biased region" description="Low complexity" evidence="1">
    <location>
        <begin position="98"/>
        <end position="115"/>
    </location>
</feature>
<sequence>MDQNYIPPMRIAQPTVTSAPTTYPQTVSSSPSLYQSKSVPEVPANSRRFGELSSVSSADTTYDQSYRRMANPYDLPQGASYSMASGQTIPSISGLTQSPLSSPHLGGSPNPSSLSQYNTSASRLPSMYDSRAYPSPFSSATPTQSQLYPPTQSMSHPPLFVGSNVNEVLAKPLGGDSSIRVLNQRPKPQCWDHGCNGRQFSTFSNLLRHQREKSGSAAKSYCPKCGAEFTRTTARNGHLAHDKCSKQRKQSEDKQ</sequence>
<keyword evidence="3" id="KW-1185">Reference proteome</keyword>
<name>A0A6G1LDA6_9PEZI</name>
<feature type="compositionally biased region" description="Polar residues" evidence="1">
    <location>
        <begin position="53"/>
        <end position="63"/>
    </location>
</feature>
<organism evidence="2 3">
    <name type="scientific">Teratosphaeria nubilosa</name>
    <dbReference type="NCBI Taxonomy" id="161662"/>
    <lineage>
        <taxon>Eukaryota</taxon>
        <taxon>Fungi</taxon>
        <taxon>Dikarya</taxon>
        <taxon>Ascomycota</taxon>
        <taxon>Pezizomycotina</taxon>
        <taxon>Dothideomycetes</taxon>
        <taxon>Dothideomycetidae</taxon>
        <taxon>Mycosphaerellales</taxon>
        <taxon>Teratosphaeriaceae</taxon>
        <taxon>Teratosphaeria</taxon>
    </lineage>
</organism>
<dbReference type="OrthoDB" id="5366256at2759"/>
<feature type="compositionally biased region" description="Polar residues" evidence="1">
    <location>
        <begin position="136"/>
        <end position="152"/>
    </location>
</feature>
<accession>A0A6G1LDA6</accession>
<feature type="region of interest" description="Disordered" evidence="1">
    <location>
        <begin position="235"/>
        <end position="255"/>
    </location>
</feature>
<dbReference type="Proteomes" id="UP000799436">
    <property type="component" value="Unassembled WGS sequence"/>
</dbReference>
<dbReference type="EMBL" id="ML995822">
    <property type="protein sequence ID" value="KAF2770931.1"/>
    <property type="molecule type" value="Genomic_DNA"/>
</dbReference>
<feature type="region of interest" description="Disordered" evidence="1">
    <location>
        <begin position="90"/>
        <end position="152"/>
    </location>
</feature>
<protein>
    <recommendedName>
        <fullName evidence="4">C2H2-type domain-containing protein</fullName>
    </recommendedName>
</protein>
<feature type="compositionally biased region" description="Polar residues" evidence="1">
    <location>
        <begin position="14"/>
        <end position="38"/>
    </location>
</feature>
<gene>
    <name evidence="2" type="ORF">EJ03DRAFT_50787</name>
</gene>
<evidence type="ECO:0000313" key="3">
    <source>
        <dbReference type="Proteomes" id="UP000799436"/>
    </source>
</evidence>
<feature type="compositionally biased region" description="Basic and acidic residues" evidence="1">
    <location>
        <begin position="239"/>
        <end position="255"/>
    </location>
</feature>
<dbReference type="AlphaFoldDB" id="A0A6G1LDA6"/>
<evidence type="ECO:0000313" key="2">
    <source>
        <dbReference type="EMBL" id="KAF2770931.1"/>
    </source>
</evidence>
<reference evidence="2" key="1">
    <citation type="journal article" date="2020" name="Stud. Mycol.">
        <title>101 Dothideomycetes genomes: a test case for predicting lifestyles and emergence of pathogens.</title>
        <authorList>
            <person name="Haridas S."/>
            <person name="Albert R."/>
            <person name="Binder M."/>
            <person name="Bloem J."/>
            <person name="Labutti K."/>
            <person name="Salamov A."/>
            <person name="Andreopoulos B."/>
            <person name="Baker S."/>
            <person name="Barry K."/>
            <person name="Bills G."/>
            <person name="Bluhm B."/>
            <person name="Cannon C."/>
            <person name="Castanera R."/>
            <person name="Culley D."/>
            <person name="Daum C."/>
            <person name="Ezra D."/>
            <person name="Gonzalez J."/>
            <person name="Henrissat B."/>
            <person name="Kuo A."/>
            <person name="Liang C."/>
            <person name="Lipzen A."/>
            <person name="Lutzoni F."/>
            <person name="Magnuson J."/>
            <person name="Mondo S."/>
            <person name="Nolan M."/>
            <person name="Ohm R."/>
            <person name="Pangilinan J."/>
            <person name="Park H.-J."/>
            <person name="Ramirez L."/>
            <person name="Alfaro M."/>
            <person name="Sun H."/>
            <person name="Tritt A."/>
            <person name="Yoshinaga Y."/>
            <person name="Zwiers L.-H."/>
            <person name="Turgeon B."/>
            <person name="Goodwin S."/>
            <person name="Spatafora J."/>
            <person name="Crous P."/>
            <person name="Grigoriev I."/>
        </authorList>
    </citation>
    <scope>NUCLEOTIDE SEQUENCE</scope>
    <source>
        <strain evidence="2">CBS 116005</strain>
    </source>
</reference>
<evidence type="ECO:0000256" key="1">
    <source>
        <dbReference type="SAM" id="MobiDB-lite"/>
    </source>
</evidence>
<proteinExistence type="predicted"/>
<evidence type="ECO:0008006" key="4">
    <source>
        <dbReference type="Google" id="ProtNLM"/>
    </source>
</evidence>
<feature type="region of interest" description="Disordered" evidence="1">
    <location>
        <begin position="1"/>
        <end position="63"/>
    </location>
</feature>